<protein>
    <submittedName>
        <fullName evidence="1">Uncharacterized protein</fullName>
    </submittedName>
</protein>
<dbReference type="EMBL" id="MFJV01000001">
    <property type="protein sequence ID" value="OGG24426.1"/>
    <property type="molecule type" value="Genomic_DNA"/>
</dbReference>
<evidence type="ECO:0000313" key="1">
    <source>
        <dbReference type="EMBL" id="OGG24426.1"/>
    </source>
</evidence>
<dbReference type="AlphaFoldDB" id="A0A1F6AIG8"/>
<evidence type="ECO:0000313" key="2">
    <source>
        <dbReference type="Proteomes" id="UP000178759"/>
    </source>
</evidence>
<organism evidence="1 2">
    <name type="scientific">Candidatus Gottesmanbacteria bacterium RIFCSPLOWO2_01_FULL_43_11b</name>
    <dbReference type="NCBI Taxonomy" id="1798392"/>
    <lineage>
        <taxon>Bacteria</taxon>
        <taxon>Candidatus Gottesmaniibacteriota</taxon>
    </lineage>
</organism>
<reference evidence="1 2" key="1">
    <citation type="journal article" date="2016" name="Nat. Commun.">
        <title>Thousands of microbial genomes shed light on interconnected biogeochemical processes in an aquifer system.</title>
        <authorList>
            <person name="Anantharaman K."/>
            <person name="Brown C.T."/>
            <person name="Hug L.A."/>
            <person name="Sharon I."/>
            <person name="Castelle C.J."/>
            <person name="Probst A.J."/>
            <person name="Thomas B.C."/>
            <person name="Singh A."/>
            <person name="Wilkins M.J."/>
            <person name="Karaoz U."/>
            <person name="Brodie E.L."/>
            <person name="Williams K.H."/>
            <person name="Hubbard S.S."/>
            <person name="Banfield J.F."/>
        </authorList>
    </citation>
    <scope>NUCLEOTIDE SEQUENCE [LARGE SCALE GENOMIC DNA]</scope>
</reference>
<name>A0A1F6AIG8_9BACT</name>
<sequence length="145" mass="17038">MRVSKEKISRGEARHRRLEISKGRSGYIPDRRRQMAEKLHAMERLVKVEEQLTPEKLMLLTGTKLQKEQIKASLEIERLWLQLKCGVINKERHEKLLSGKFNELSTTMPDVYNYFIQMEDGITRAQKIRYSVIPEIKVAGFHTTK</sequence>
<gene>
    <name evidence="1" type="ORF">A3A79_04555</name>
</gene>
<dbReference type="STRING" id="1798392.A3A79_04555"/>
<accession>A0A1F6AIG8</accession>
<proteinExistence type="predicted"/>
<comment type="caution">
    <text evidence="1">The sequence shown here is derived from an EMBL/GenBank/DDBJ whole genome shotgun (WGS) entry which is preliminary data.</text>
</comment>
<dbReference type="Proteomes" id="UP000178759">
    <property type="component" value="Unassembled WGS sequence"/>
</dbReference>